<dbReference type="Pfam" id="PF10342">
    <property type="entry name" value="Kre9_KNH"/>
    <property type="match status" value="1"/>
</dbReference>
<reference evidence="5 6" key="1">
    <citation type="journal article" date="2016" name="Mol. Biol. Evol.">
        <title>Comparative Genomics of Early-Diverging Mushroom-Forming Fungi Provides Insights into the Origins of Lignocellulose Decay Capabilities.</title>
        <authorList>
            <person name="Nagy L.G."/>
            <person name="Riley R."/>
            <person name="Tritt A."/>
            <person name="Adam C."/>
            <person name="Daum C."/>
            <person name="Floudas D."/>
            <person name="Sun H."/>
            <person name="Yadav J.S."/>
            <person name="Pangilinan J."/>
            <person name="Larsson K.H."/>
            <person name="Matsuura K."/>
            <person name="Barry K."/>
            <person name="Labutti K."/>
            <person name="Kuo R."/>
            <person name="Ohm R.A."/>
            <person name="Bhattacharya S.S."/>
            <person name="Shirouzu T."/>
            <person name="Yoshinaga Y."/>
            <person name="Martin F.M."/>
            <person name="Grigoriev I.V."/>
            <person name="Hibbett D.S."/>
        </authorList>
    </citation>
    <scope>NUCLEOTIDE SEQUENCE [LARGE SCALE GENOMIC DNA]</scope>
    <source>
        <strain evidence="5 6">HHB12029</strain>
    </source>
</reference>
<keyword evidence="1 3" id="KW-0732">Signal</keyword>
<feature type="compositionally biased region" description="Low complexity" evidence="2">
    <location>
        <begin position="213"/>
        <end position="223"/>
    </location>
</feature>
<dbReference type="InterPro" id="IPR052982">
    <property type="entry name" value="SRP1/TIP1-like"/>
</dbReference>
<dbReference type="PANTHER" id="PTHR40633:SF1">
    <property type="entry name" value="GPI ANCHORED SERINE-THREONINE RICH PROTEIN (AFU_ORTHOLOGUE AFUA_1G03630)"/>
    <property type="match status" value="1"/>
</dbReference>
<sequence length="253" mass="25616">MLAAVAILAASLALVRADIEPSEPSPGRDFQIGGDCEISWTPDPAGAWGLTSVELMTGSNDQMIHLSTVYQFDAKTTTATSYTYPCPDVSPHSAIYFYQFTAVGMTGQPTWTGRFSISNNHDLVPPENTEADGTQWGTGALTNPALAVAAPPTSPQYSGAAPADPASTSTPTTPASTPTTPDQTTDPATPTKTNPGQGHPIPPVGGPATAPTSSQDSSAAESSTPADNTGAASSLRASMSALALVGAVALAAL</sequence>
<feature type="signal peptide" evidence="3">
    <location>
        <begin position="1"/>
        <end position="17"/>
    </location>
</feature>
<organism evidence="5 6">
    <name type="scientific">Exidia glandulosa HHB12029</name>
    <dbReference type="NCBI Taxonomy" id="1314781"/>
    <lineage>
        <taxon>Eukaryota</taxon>
        <taxon>Fungi</taxon>
        <taxon>Dikarya</taxon>
        <taxon>Basidiomycota</taxon>
        <taxon>Agaricomycotina</taxon>
        <taxon>Agaricomycetes</taxon>
        <taxon>Auriculariales</taxon>
        <taxon>Exidiaceae</taxon>
        <taxon>Exidia</taxon>
    </lineage>
</organism>
<accession>A0A166B0G0</accession>
<feature type="domain" description="Yeast cell wall synthesis Kre9/Knh1-like N-terminal" evidence="4">
    <location>
        <begin position="24"/>
        <end position="117"/>
    </location>
</feature>
<dbReference type="AlphaFoldDB" id="A0A166B0G0"/>
<feature type="region of interest" description="Disordered" evidence="2">
    <location>
        <begin position="148"/>
        <end position="231"/>
    </location>
</feature>
<dbReference type="InParanoid" id="A0A166B0G0"/>
<dbReference type="Proteomes" id="UP000077266">
    <property type="component" value="Unassembled WGS sequence"/>
</dbReference>
<dbReference type="EMBL" id="KV425938">
    <property type="protein sequence ID" value="KZV96809.1"/>
    <property type="molecule type" value="Genomic_DNA"/>
</dbReference>
<feature type="chain" id="PRO_5007870971" description="Yeast cell wall synthesis Kre9/Knh1-like N-terminal domain-containing protein" evidence="3">
    <location>
        <begin position="18"/>
        <end position="253"/>
    </location>
</feature>
<dbReference type="OrthoDB" id="2432613at2759"/>
<gene>
    <name evidence="5" type="ORF">EXIGLDRAFT_732375</name>
</gene>
<dbReference type="STRING" id="1314781.A0A166B0G0"/>
<evidence type="ECO:0000256" key="1">
    <source>
        <dbReference type="ARBA" id="ARBA00022729"/>
    </source>
</evidence>
<evidence type="ECO:0000256" key="2">
    <source>
        <dbReference type="SAM" id="MobiDB-lite"/>
    </source>
</evidence>
<dbReference type="InterPro" id="IPR018466">
    <property type="entry name" value="Kre9/Knh1-like_N"/>
</dbReference>
<evidence type="ECO:0000259" key="4">
    <source>
        <dbReference type="Pfam" id="PF10342"/>
    </source>
</evidence>
<keyword evidence="6" id="KW-1185">Reference proteome</keyword>
<evidence type="ECO:0000313" key="6">
    <source>
        <dbReference type="Proteomes" id="UP000077266"/>
    </source>
</evidence>
<proteinExistence type="predicted"/>
<evidence type="ECO:0000313" key="5">
    <source>
        <dbReference type="EMBL" id="KZV96809.1"/>
    </source>
</evidence>
<protein>
    <recommendedName>
        <fullName evidence="4">Yeast cell wall synthesis Kre9/Knh1-like N-terminal domain-containing protein</fullName>
    </recommendedName>
</protein>
<feature type="compositionally biased region" description="Low complexity" evidence="2">
    <location>
        <begin position="160"/>
        <end position="191"/>
    </location>
</feature>
<evidence type="ECO:0000256" key="3">
    <source>
        <dbReference type="SAM" id="SignalP"/>
    </source>
</evidence>
<name>A0A166B0G0_EXIGL</name>
<dbReference type="PANTHER" id="PTHR40633">
    <property type="entry name" value="MATRIX PROTEIN, PUTATIVE (AFU_ORTHOLOGUE AFUA_8G05410)-RELATED"/>
    <property type="match status" value="1"/>
</dbReference>